<dbReference type="EMBL" id="CP024847">
    <property type="protein sequence ID" value="AUR52984.1"/>
    <property type="molecule type" value="Genomic_DNA"/>
</dbReference>
<evidence type="ECO:0000313" key="2">
    <source>
        <dbReference type="Proteomes" id="UP000236655"/>
    </source>
</evidence>
<reference evidence="2" key="1">
    <citation type="submission" date="2017-11" db="EMBL/GenBank/DDBJ databases">
        <authorList>
            <person name="Chan K.G."/>
            <person name="Lee L.S."/>
        </authorList>
    </citation>
    <scope>NUCLEOTIDE SEQUENCE [LARGE SCALE GENOMIC DNA]</scope>
    <source>
        <strain evidence="2">DSM 100970</strain>
    </source>
</reference>
<dbReference type="RefSeq" id="WP_102952270.1">
    <property type="nucleotide sequence ID" value="NZ_CP024847.1"/>
</dbReference>
<proteinExistence type="predicted"/>
<dbReference type="Gene3D" id="3.30.70.1400">
    <property type="entry name" value="Aminomethyltransferase beta-barrel domains"/>
    <property type="match status" value="1"/>
</dbReference>
<accession>A0A2I7N943</accession>
<dbReference type="Proteomes" id="UP000236655">
    <property type="component" value="Chromosome"/>
</dbReference>
<gene>
    <name evidence="1" type="ORF">CUN60_12000</name>
</gene>
<dbReference type="SUPFAM" id="SSF103025">
    <property type="entry name" value="Folate-binding domain"/>
    <property type="match status" value="1"/>
</dbReference>
<dbReference type="AlphaFoldDB" id="A0A2I7N943"/>
<dbReference type="InterPro" id="IPR045179">
    <property type="entry name" value="YgfZ/GcvT"/>
</dbReference>
<dbReference type="InterPro" id="IPR017703">
    <property type="entry name" value="YgfZ/GCV_T_CS"/>
</dbReference>
<dbReference type="Gene3D" id="2.40.30.160">
    <property type="match status" value="1"/>
</dbReference>
<sequence>MKVINLDSALIALEITGEDAASYLQGQLTNDIGELSHVQFQLSAHLNNKGRIIASFFILKNMTGGFYLITSKTLADKILPRLKMFILRSKVQCQLSTKSIYYQTIKPATIEFAELATNNFLCIGDLPEDAIEDTNSWHKVLVDNGIPMIYANSSEKIIPQQVNYELIGGVNFKKGCYTGQEIVARTHYLGKVKRRMQKLTSVNEPTIGQTVVSPKLDNQEVGFIVDYYKAEDKYHGLVSIQTDCASDAYLDNNLETPILCTPILAETE</sequence>
<organism evidence="1 2">
    <name type="scientific">Aquella oligotrophica</name>
    <dbReference type="NCBI Taxonomy" id="2067065"/>
    <lineage>
        <taxon>Bacteria</taxon>
        <taxon>Pseudomonadati</taxon>
        <taxon>Pseudomonadota</taxon>
        <taxon>Betaproteobacteria</taxon>
        <taxon>Neisseriales</taxon>
        <taxon>Neisseriaceae</taxon>
        <taxon>Aquella</taxon>
    </lineage>
</organism>
<dbReference type="KEGG" id="nba:CUN60_12000"/>
<protein>
    <submittedName>
        <fullName evidence="1">Uncharacterized protein</fullName>
    </submittedName>
</protein>
<dbReference type="PANTHER" id="PTHR22602">
    <property type="entry name" value="TRANSFERASE CAF17, MITOCHONDRIAL-RELATED"/>
    <property type="match status" value="1"/>
</dbReference>
<evidence type="ECO:0000313" key="1">
    <source>
        <dbReference type="EMBL" id="AUR52984.1"/>
    </source>
</evidence>
<name>A0A2I7N943_9NEIS</name>
<dbReference type="NCBIfam" id="TIGR03317">
    <property type="entry name" value="ygfZ_signature"/>
    <property type="match status" value="1"/>
</dbReference>
<dbReference type="GO" id="GO:0016226">
    <property type="term" value="P:iron-sulfur cluster assembly"/>
    <property type="evidence" value="ECO:0007669"/>
    <property type="project" value="TreeGrafter"/>
</dbReference>
<keyword evidence="2" id="KW-1185">Reference proteome</keyword>
<dbReference type="OrthoDB" id="9796287at2"/>
<dbReference type="PIRSF" id="PIRSF006487">
    <property type="entry name" value="GcvT"/>
    <property type="match status" value="1"/>
</dbReference>
<dbReference type="PANTHER" id="PTHR22602:SF0">
    <property type="entry name" value="TRANSFERASE CAF17, MITOCHONDRIAL-RELATED"/>
    <property type="match status" value="1"/>
</dbReference>